<dbReference type="Proteomes" id="UP000184384">
    <property type="component" value="Unassembled WGS sequence"/>
</dbReference>
<evidence type="ECO:0000313" key="3">
    <source>
        <dbReference type="Proteomes" id="UP000184384"/>
    </source>
</evidence>
<protein>
    <submittedName>
        <fullName evidence="2">Uncharacterized protein</fullName>
    </submittedName>
</protein>
<sequence>MDFTTLTTTGNIAFYNSCEVTEIFLCRKSDKAIFNFFTIAVLEEKPYNGFNQTFLGKRISINDDFSIGIQRYWLTTTEAKTKFDTLKSKNKWSADGANFSQFPQLKYLPKQYVPSIDGNRINQILKNNYHNGSYTIEFFDEIKSNFNFLLKLEALNKLNDICAKIKNLVPIDLSVVRDRIGNFVFQFPITLMDSNSKALPTWDGVDMSFSWHNSVSLIPDCLIQVESTFDKNYMGAVIEDYNKSNNQKIIIGNLDQINHIKIWRKEPTLILSSHSGSYIREFDFNINIVSHEPRLFELNGAMQQIQVANSERRAKKKKDNNYTTYINNYLYDAEKKQLEKSLSFKQYKKGASGGIEDLQKLIQQKDENGVYIWDPFLSSTDILKTLFYSKTAGVPLKAIGSINDTVKMVYQKKGMSVADIITEHKTILDNPNHNNHFLNLEFRIQHTNFGWAFHDRFLIFPSGEMKRPQVYSLGTSINSYGDNHHILQEVSHPQPVVDAFNELWDELNNPNCKVWKFPI</sequence>
<reference evidence="1 4" key="3">
    <citation type="submission" date="2018-03" db="EMBL/GenBank/DDBJ databases">
        <title>Genomic Encyclopedia of Archaeal and Bacterial Type Strains, Phase II (KMG-II): from individual species to whole genera.</title>
        <authorList>
            <person name="Goeker M."/>
        </authorList>
    </citation>
    <scope>NUCLEOTIDE SEQUENCE [LARGE SCALE GENOMIC DNA]</scope>
    <source>
        <strain evidence="1 4">DSM 17797</strain>
    </source>
</reference>
<evidence type="ECO:0000313" key="4">
    <source>
        <dbReference type="Proteomes" id="UP000237771"/>
    </source>
</evidence>
<accession>A0A1M5U1X6</accession>
<keyword evidence="4" id="KW-1185">Reference proteome</keyword>
<dbReference type="OrthoDB" id="9156203at2"/>
<dbReference type="Proteomes" id="UP000237771">
    <property type="component" value="Unassembled WGS sequence"/>
</dbReference>
<evidence type="ECO:0000313" key="2">
    <source>
        <dbReference type="EMBL" id="SHH57037.1"/>
    </source>
</evidence>
<name>A0A1M5U1X6_9FLAO</name>
<organism evidence="2 3">
    <name type="scientific">Flavobacterium granuli</name>
    <dbReference type="NCBI Taxonomy" id="280093"/>
    <lineage>
        <taxon>Bacteria</taxon>
        <taxon>Pseudomonadati</taxon>
        <taxon>Bacteroidota</taxon>
        <taxon>Flavobacteriia</taxon>
        <taxon>Flavobacteriales</taxon>
        <taxon>Flavobacteriaceae</taxon>
        <taxon>Flavobacterium</taxon>
    </lineage>
</organism>
<reference evidence="2" key="2">
    <citation type="submission" date="2016-11" db="EMBL/GenBank/DDBJ databases">
        <authorList>
            <person name="Jaros S."/>
            <person name="Januszkiewicz K."/>
            <person name="Wedrychowicz H."/>
        </authorList>
    </citation>
    <scope>NUCLEOTIDE SEQUENCE [LARGE SCALE GENOMIC DNA]</scope>
    <source>
        <strain evidence="2">DSM 19729</strain>
    </source>
</reference>
<dbReference type="EMBL" id="PVUB01000015">
    <property type="protein sequence ID" value="PRZ19589.1"/>
    <property type="molecule type" value="Genomic_DNA"/>
</dbReference>
<dbReference type="STRING" id="280093.SAMN05443373_1178"/>
<dbReference type="RefSeq" id="WP_072946073.1">
    <property type="nucleotide sequence ID" value="NZ_FQWO01000017.1"/>
</dbReference>
<evidence type="ECO:0000313" key="1">
    <source>
        <dbReference type="EMBL" id="PRZ19589.1"/>
    </source>
</evidence>
<gene>
    <name evidence="1" type="ORF">BC624_1158</name>
    <name evidence="2" type="ORF">SAMN05443373_1178</name>
</gene>
<reference evidence="3" key="1">
    <citation type="submission" date="2016-11" db="EMBL/GenBank/DDBJ databases">
        <authorList>
            <person name="Varghese N."/>
            <person name="Submissions S."/>
        </authorList>
    </citation>
    <scope>NUCLEOTIDE SEQUENCE [LARGE SCALE GENOMIC DNA]</scope>
    <source>
        <strain evidence="3">DSM 19729</strain>
    </source>
</reference>
<dbReference type="NCBIfam" id="NF040700">
    <property type="entry name" value="VPA1262_N_dom"/>
    <property type="match status" value="1"/>
</dbReference>
<proteinExistence type="predicted"/>
<dbReference type="AlphaFoldDB" id="A0A1M5U1X6"/>
<dbReference type="EMBL" id="FQWO01000017">
    <property type="protein sequence ID" value="SHH57037.1"/>
    <property type="molecule type" value="Genomic_DNA"/>
</dbReference>